<gene>
    <name evidence="2" type="ORF">HMPREF9441_01280</name>
</gene>
<evidence type="ECO:0000256" key="1">
    <source>
        <dbReference type="SAM" id="MobiDB-lite"/>
    </source>
</evidence>
<protein>
    <submittedName>
        <fullName evidence="2">Uncharacterized protein</fullName>
    </submittedName>
</protein>
<comment type="caution">
    <text evidence="2">The sequence shown here is derived from an EMBL/GenBank/DDBJ whole genome shotgun (WGS) entry which is preliminary data.</text>
</comment>
<dbReference type="HOGENOM" id="CLU_1271278_0_0_10"/>
<name>G5SPJ8_9BACT</name>
<feature type="compositionally biased region" description="Basic and acidic residues" evidence="1">
    <location>
        <begin position="1"/>
        <end position="19"/>
    </location>
</feature>
<feature type="region of interest" description="Disordered" evidence="1">
    <location>
        <begin position="192"/>
        <end position="217"/>
    </location>
</feature>
<accession>G5SPJ8</accession>
<organism evidence="2 3">
    <name type="scientific">Paraprevotella clara YIT 11840</name>
    <dbReference type="NCBI Taxonomy" id="762968"/>
    <lineage>
        <taxon>Bacteria</taxon>
        <taxon>Pseudomonadati</taxon>
        <taxon>Bacteroidota</taxon>
        <taxon>Bacteroidia</taxon>
        <taxon>Bacteroidales</taxon>
        <taxon>Prevotellaceae</taxon>
        <taxon>Paraprevotella</taxon>
    </lineage>
</organism>
<feature type="region of interest" description="Disordered" evidence="1">
    <location>
        <begin position="134"/>
        <end position="153"/>
    </location>
</feature>
<evidence type="ECO:0000313" key="2">
    <source>
        <dbReference type="EMBL" id="EHH00896.1"/>
    </source>
</evidence>
<sequence>MERHEAHLEAHPGQEEHQGKLLQRAALEHGWKVGKIERAGSAVDERQAIEQQGGREHRAQDKLGSGFRAVVAVFVEGHEAGHGDAGHFQSDVEYQEMPGGHHEEHAQQGGERQHVELTLFIMRVFPPQPFAALEEDKQRAGRKDGLDDGRERGVDVHAAEECAGVGRKVQSYLECHQHANDRMKPTLAMAAHEKVGQEGHQQNQHQRQLGMQGQYSR</sequence>
<dbReference type="EMBL" id="AFFY01000017">
    <property type="protein sequence ID" value="EHH00896.1"/>
    <property type="molecule type" value="Genomic_DNA"/>
</dbReference>
<proteinExistence type="predicted"/>
<keyword evidence="3" id="KW-1185">Reference proteome</keyword>
<feature type="region of interest" description="Disordered" evidence="1">
    <location>
        <begin position="1"/>
        <end position="20"/>
    </location>
</feature>
<dbReference type="Proteomes" id="UP000003598">
    <property type="component" value="Unassembled WGS sequence"/>
</dbReference>
<feature type="compositionally biased region" description="Low complexity" evidence="1">
    <location>
        <begin position="198"/>
        <end position="217"/>
    </location>
</feature>
<evidence type="ECO:0000313" key="3">
    <source>
        <dbReference type="Proteomes" id="UP000003598"/>
    </source>
</evidence>
<dbReference type="AlphaFoldDB" id="G5SPJ8"/>
<reference evidence="2 3" key="1">
    <citation type="submission" date="2011-03" db="EMBL/GenBank/DDBJ databases">
        <authorList>
            <person name="Weinstock G."/>
            <person name="Sodergren E."/>
            <person name="Clifton S."/>
            <person name="Fulton L."/>
            <person name="Fulton B."/>
            <person name="Courtney L."/>
            <person name="Fronick C."/>
            <person name="Harrison M."/>
            <person name="Strong C."/>
            <person name="Farmer C."/>
            <person name="Delahaunty K."/>
            <person name="Markovic C."/>
            <person name="Hall O."/>
            <person name="Minx P."/>
            <person name="Tomlinson C."/>
            <person name="Mitreva M."/>
            <person name="Hou S."/>
            <person name="Chen J."/>
            <person name="Wollam A."/>
            <person name="Pepin K.H."/>
            <person name="Johnson M."/>
            <person name="Bhonagiri V."/>
            <person name="Zhang X."/>
            <person name="Suruliraj S."/>
            <person name="Warren W."/>
            <person name="Chinwalla A."/>
            <person name="Mardis E.R."/>
            <person name="Wilson R.K."/>
        </authorList>
    </citation>
    <scope>NUCLEOTIDE SEQUENCE [LARGE SCALE GENOMIC DNA]</scope>
    <source>
        <strain evidence="2 3">YIT 11840</strain>
    </source>
</reference>